<name>A0A9P7KL76_9AGAR</name>
<comment type="similarity">
    <text evidence="1">Belongs to the metallo-beta-lactamase superfamily. RNA-metabolizing metallo-beta-lactamase-like family. CPSF2/YSH1 subfamily.</text>
</comment>
<dbReference type="Proteomes" id="UP000717328">
    <property type="component" value="Unassembled WGS sequence"/>
</dbReference>
<dbReference type="InterPro" id="IPR001279">
    <property type="entry name" value="Metallo-B-lactamas"/>
</dbReference>
<dbReference type="EMBL" id="JABCKI010000128">
    <property type="protein sequence ID" value="KAG5652410.1"/>
    <property type="molecule type" value="Genomic_DNA"/>
</dbReference>
<accession>A0A9P7KL76</accession>
<keyword evidence="5" id="KW-1185">Reference proteome</keyword>
<dbReference type="GO" id="GO:0003723">
    <property type="term" value="F:RNA binding"/>
    <property type="evidence" value="ECO:0007669"/>
    <property type="project" value="UniProtKB-KW"/>
</dbReference>
<comment type="subcellular location">
    <subcellularLocation>
        <location evidence="1">Nucleus</location>
    </subcellularLocation>
</comment>
<dbReference type="SUPFAM" id="SSF56281">
    <property type="entry name" value="Metallo-hydrolase/oxidoreductase"/>
    <property type="match status" value="1"/>
</dbReference>
<dbReference type="AlphaFoldDB" id="A0A9P7KL76"/>
<dbReference type="PANTHER" id="PTHR45922">
    <property type="entry name" value="CLEAVAGE AND POLYADENYLATION SPECIFICITY FACTOR SUBUNIT 2"/>
    <property type="match status" value="1"/>
</dbReference>
<evidence type="ECO:0000313" key="4">
    <source>
        <dbReference type="EMBL" id="KAG5652410.1"/>
    </source>
</evidence>
<dbReference type="InterPro" id="IPR035639">
    <property type="entry name" value="CPSF2_MBL"/>
</dbReference>
<evidence type="ECO:0000256" key="2">
    <source>
        <dbReference type="SAM" id="MobiDB-lite"/>
    </source>
</evidence>
<dbReference type="Pfam" id="PF16661">
    <property type="entry name" value="Lactamase_B_6"/>
    <property type="match status" value="1"/>
</dbReference>
<reference evidence="4" key="1">
    <citation type="submission" date="2021-02" db="EMBL/GenBank/DDBJ databases">
        <authorList>
            <person name="Nieuwenhuis M."/>
            <person name="Van De Peppel L.J.J."/>
        </authorList>
    </citation>
    <scope>NUCLEOTIDE SEQUENCE</scope>
    <source>
        <strain evidence="4">D49</strain>
    </source>
</reference>
<gene>
    <name evidence="4" type="ORF">H0H81_005058</name>
</gene>
<evidence type="ECO:0000256" key="1">
    <source>
        <dbReference type="RuleBase" id="RU365006"/>
    </source>
</evidence>
<keyword evidence="1" id="KW-0694">RNA-binding</keyword>
<keyword evidence="1" id="KW-0539">Nucleus</keyword>
<evidence type="ECO:0000313" key="5">
    <source>
        <dbReference type="Proteomes" id="UP000717328"/>
    </source>
</evidence>
<proteinExistence type="inferred from homology"/>
<feature type="compositionally biased region" description="Basic and acidic residues" evidence="2">
    <location>
        <begin position="132"/>
        <end position="141"/>
    </location>
</feature>
<sequence length="281" mass="30862">MITFTPLSGAARSSKTKPLAYLLQVDDVRILLDCGAPDWAPEPVHTIVPEGAQHPSYHWETYCTALRQCAPTVDLVLLSHGDLAHTGLYPYAYSRWGLKAPTYTTLPVQAMGRIAVSEDVEGIRDEEDMGDEHEGNLHQETDDMDVAEGSSTPRPKTDGKMGKYVATLAEVQDAFDSINTLRYSQPTHLQGKCQGLTIIPFNAGHTLGGTIWKIRSPSSGTIIYAVDVNHMKERHLDGTVLMRQAAGGVFEPLARPDLLITDADRASVVTSRRKDRDIILI</sequence>
<dbReference type="PANTHER" id="PTHR45922:SF1">
    <property type="entry name" value="CLEAVAGE AND POLYADENYLATION SPECIFICITY FACTOR SUBUNIT 2"/>
    <property type="match status" value="1"/>
</dbReference>
<dbReference type="CDD" id="cd16293">
    <property type="entry name" value="CPSF2-like_MBL-fold"/>
    <property type="match status" value="1"/>
</dbReference>
<comment type="caution">
    <text evidence="4">The sequence shown here is derived from an EMBL/GenBank/DDBJ whole genome shotgun (WGS) entry which is preliminary data.</text>
</comment>
<dbReference type="InterPro" id="IPR027075">
    <property type="entry name" value="CPSF2"/>
</dbReference>
<dbReference type="OrthoDB" id="64353at2759"/>
<keyword evidence="1" id="KW-0507">mRNA processing</keyword>
<protein>
    <recommendedName>
        <fullName evidence="1">Cleavage and polyadenylation specificity factor subunit 2</fullName>
    </recommendedName>
    <alternativeName>
        <fullName evidence="1">Cleavage and polyadenylation specificity factor 100 kDa subunit</fullName>
    </alternativeName>
</protein>
<reference evidence="4" key="2">
    <citation type="submission" date="2021-10" db="EMBL/GenBank/DDBJ databases">
        <title>Phylogenomics reveals ancestral predisposition of the termite-cultivated fungus Termitomyces towards a domesticated lifestyle.</title>
        <authorList>
            <person name="Auxier B."/>
            <person name="Grum-Grzhimaylo A."/>
            <person name="Cardenas M.E."/>
            <person name="Lodge J.D."/>
            <person name="Laessoe T."/>
            <person name="Pedersen O."/>
            <person name="Smith M.E."/>
            <person name="Kuyper T.W."/>
            <person name="Franco-Molano E.A."/>
            <person name="Baroni T.J."/>
            <person name="Aanen D.K."/>
        </authorList>
    </citation>
    <scope>NUCLEOTIDE SEQUENCE</scope>
    <source>
        <strain evidence="4">D49</strain>
    </source>
</reference>
<dbReference type="GO" id="GO:0006398">
    <property type="term" value="P:mRNA 3'-end processing by stem-loop binding and cleavage"/>
    <property type="evidence" value="ECO:0007669"/>
    <property type="project" value="InterPro"/>
</dbReference>
<evidence type="ECO:0000259" key="3">
    <source>
        <dbReference type="Pfam" id="PF16661"/>
    </source>
</evidence>
<feature type="domain" description="Metallo-beta-lactamase" evidence="3">
    <location>
        <begin position="22"/>
        <end position="260"/>
    </location>
</feature>
<dbReference type="GO" id="GO:0005847">
    <property type="term" value="C:mRNA cleavage and polyadenylation specificity factor complex"/>
    <property type="evidence" value="ECO:0007669"/>
    <property type="project" value="InterPro"/>
</dbReference>
<feature type="non-terminal residue" evidence="4">
    <location>
        <position position="1"/>
    </location>
</feature>
<feature type="region of interest" description="Disordered" evidence="2">
    <location>
        <begin position="128"/>
        <end position="160"/>
    </location>
</feature>
<dbReference type="InterPro" id="IPR036866">
    <property type="entry name" value="RibonucZ/Hydroxyglut_hydro"/>
</dbReference>
<organism evidence="4 5">
    <name type="scientific">Sphagnurus paluster</name>
    <dbReference type="NCBI Taxonomy" id="117069"/>
    <lineage>
        <taxon>Eukaryota</taxon>
        <taxon>Fungi</taxon>
        <taxon>Dikarya</taxon>
        <taxon>Basidiomycota</taxon>
        <taxon>Agaricomycotina</taxon>
        <taxon>Agaricomycetes</taxon>
        <taxon>Agaricomycetidae</taxon>
        <taxon>Agaricales</taxon>
        <taxon>Tricholomatineae</taxon>
        <taxon>Lyophyllaceae</taxon>
        <taxon>Sphagnurus</taxon>
    </lineage>
</organism>
<dbReference type="Gene3D" id="3.60.15.10">
    <property type="entry name" value="Ribonuclease Z/Hydroxyacylglutathione hydrolase-like"/>
    <property type="match status" value="1"/>
</dbReference>